<organism evidence="1 2">
    <name type="scientific">Paracoccus litorisediminis</name>
    <dbReference type="NCBI Taxonomy" id="2006130"/>
    <lineage>
        <taxon>Bacteria</taxon>
        <taxon>Pseudomonadati</taxon>
        <taxon>Pseudomonadota</taxon>
        <taxon>Alphaproteobacteria</taxon>
        <taxon>Rhodobacterales</taxon>
        <taxon>Paracoccaceae</taxon>
        <taxon>Paracoccus</taxon>
    </lineage>
</organism>
<evidence type="ECO:0000313" key="2">
    <source>
        <dbReference type="Proteomes" id="UP000449846"/>
    </source>
</evidence>
<proteinExistence type="predicted"/>
<dbReference type="OrthoDB" id="7875768at2"/>
<evidence type="ECO:0008006" key="3">
    <source>
        <dbReference type="Google" id="ProtNLM"/>
    </source>
</evidence>
<gene>
    <name evidence="1" type="ORF">GL300_07765</name>
</gene>
<reference evidence="1 2" key="1">
    <citation type="submission" date="2019-11" db="EMBL/GenBank/DDBJ databases">
        <authorList>
            <person name="Dong K."/>
        </authorList>
    </citation>
    <scope>NUCLEOTIDE SEQUENCE [LARGE SCALE GENOMIC DNA]</scope>
    <source>
        <strain evidence="1 2">NBRC 112902</strain>
    </source>
</reference>
<comment type="caution">
    <text evidence="1">The sequence shown here is derived from an EMBL/GenBank/DDBJ whole genome shotgun (WGS) entry which is preliminary data.</text>
</comment>
<accession>A0A844HJB9</accession>
<name>A0A844HJB9_9RHOB</name>
<dbReference type="EMBL" id="WMIG01000002">
    <property type="protein sequence ID" value="MTH59108.1"/>
    <property type="molecule type" value="Genomic_DNA"/>
</dbReference>
<protein>
    <recommendedName>
        <fullName evidence="3">DUF2497 domain-containing protein</fullName>
    </recommendedName>
</protein>
<keyword evidence="2" id="KW-1185">Reference proteome</keyword>
<dbReference type="AlphaFoldDB" id="A0A844HJB9"/>
<evidence type="ECO:0000313" key="1">
    <source>
        <dbReference type="EMBL" id="MTH59108.1"/>
    </source>
</evidence>
<sequence>MQHDLAGRGAQAENVGDVLASIRRLIAQDQVEGDEPSYSYAAPLNSRAGNPPLILARQDLVPVPAESDLRRIAANAPVPLVEEPALTPEEEVEFAEAEAALARMTSLPRLLAADPVQIAPDSIAAIEVPEELSLTAFAPELSLPAEQNLFADVMSAQPDLRETVRAVLREELSGETGLQISHQLRQLVRLEVESLIREIYFEG</sequence>
<dbReference type="Proteomes" id="UP000449846">
    <property type="component" value="Unassembled WGS sequence"/>
</dbReference>
<dbReference type="RefSeq" id="WP_155039027.1">
    <property type="nucleotide sequence ID" value="NZ_JBHGCD010000002.1"/>
</dbReference>